<evidence type="ECO:0000256" key="4">
    <source>
        <dbReference type="ARBA" id="ARBA00022553"/>
    </source>
</evidence>
<dbReference type="PANTHER" id="PTHR13105">
    <property type="entry name" value="MYELOID LEUKEMIA FACTOR"/>
    <property type="match status" value="1"/>
</dbReference>
<comment type="caution">
    <text evidence="6">The sequence shown here is derived from an EMBL/GenBank/DDBJ whole genome shotgun (WGS) entry which is preliminary data.</text>
</comment>
<reference evidence="6" key="1">
    <citation type="journal article" date="2023" name="Plant J.">
        <title>The genome of the king protea, Protea cynaroides.</title>
        <authorList>
            <person name="Chang J."/>
            <person name="Duong T.A."/>
            <person name="Schoeman C."/>
            <person name="Ma X."/>
            <person name="Roodt D."/>
            <person name="Barker N."/>
            <person name="Li Z."/>
            <person name="Van de Peer Y."/>
            <person name="Mizrachi E."/>
        </authorList>
    </citation>
    <scope>NUCLEOTIDE SEQUENCE</scope>
    <source>
        <tissue evidence="6">Young leaves</tissue>
    </source>
</reference>
<keyword evidence="4" id="KW-0597">Phosphoprotein</keyword>
<evidence type="ECO:0000313" key="6">
    <source>
        <dbReference type="EMBL" id="KAJ4952960.1"/>
    </source>
</evidence>
<feature type="compositionally biased region" description="Basic and acidic residues" evidence="5">
    <location>
        <begin position="164"/>
        <end position="174"/>
    </location>
</feature>
<evidence type="ECO:0000313" key="7">
    <source>
        <dbReference type="Proteomes" id="UP001141806"/>
    </source>
</evidence>
<gene>
    <name evidence="6" type="ORF">NE237_029792</name>
</gene>
<sequence length="384" mass="42188">MRHMANVDLYMSILRRPWFATIRVSHLSFVRVLCFAFEGVSSWKMQRGRGVRDDFGDPFAGFGGFGSHGSLIPSLFGGRDPFDDPFFTRPLGGMSGPSMFGPSMFGPSMFGPSMFGSRGSFFGDSPAFGPSGVIEQEPPQANRSEGPIIKELNSDDEEVEEADEKEKSSMGKKDNSRKHSRSSNEPYVEVPDDEDEGRRNKQVQHRNDYNRFDRAQPQSRSFSFQSSTVTYGGVDGAYYSSSTTRRTGGDGVMIEESKEADTTTGRATHRMSRGLHDKGHSLTRKLNSDGKVDTMQTLHNINEDELAGFEEAWTGNAGKHLPGWSGEFNMPANIGATGSGLNSRATYGGRGQRQIGGSEMEFDGGFRPSTSQGRARSSTRINID</sequence>
<dbReference type="GO" id="GO:0005737">
    <property type="term" value="C:cytoplasm"/>
    <property type="evidence" value="ECO:0007669"/>
    <property type="project" value="UniProtKB-SubCell"/>
</dbReference>
<feature type="region of interest" description="Disordered" evidence="5">
    <location>
        <begin position="126"/>
        <end position="226"/>
    </location>
</feature>
<feature type="region of interest" description="Disordered" evidence="5">
    <location>
        <begin position="343"/>
        <end position="384"/>
    </location>
</feature>
<protein>
    <recommendedName>
        <fullName evidence="8">Myeloid leukemia factor</fullName>
    </recommendedName>
</protein>
<evidence type="ECO:0000256" key="5">
    <source>
        <dbReference type="SAM" id="MobiDB-lite"/>
    </source>
</evidence>
<dbReference type="Pfam" id="PF10248">
    <property type="entry name" value="Mlf1IP"/>
    <property type="match status" value="1"/>
</dbReference>
<evidence type="ECO:0000256" key="3">
    <source>
        <dbReference type="ARBA" id="ARBA00022490"/>
    </source>
</evidence>
<accession>A0A9Q0GUX8</accession>
<dbReference type="Proteomes" id="UP001141806">
    <property type="component" value="Unassembled WGS sequence"/>
</dbReference>
<evidence type="ECO:0000256" key="2">
    <source>
        <dbReference type="ARBA" id="ARBA00008332"/>
    </source>
</evidence>
<dbReference type="OrthoDB" id="8707547at2759"/>
<evidence type="ECO:0000256" key="1">
    <source>
        <dbReference type="ARBA" id="ARBA00004496"/>
    </source>
</evidence>
<dbReference type="AlphaFoldDB" id="A0A9Q0GUX8"/>
<dbReference type="EMBL" id="JAMYWD010000012">
    <property type="protein sequence ID" value="KAJ4952960.1"/>
    <property type="molecule type" value="Genomic_DNA"/>
</dbReference>
<comment type="similarity">
    <text evidence="2">Belongs to the MLF family.</text>
</comment>
<name>A0A9Q0GUX8_9MAGN</name>
<organism evidence="6 7">
    <name type="scientific">Protea cynaroides</name>
    <dbReference type="NCBI Taxonomy" id="273540"/>
    <lineage>
        <taxon>Eukaryota</taxon>
        <taxon>Viridiplantae</taxon>
        <taxon>Streptophyta</taxon>
        <taxon>Embryophyta</taxon>
        <taxon>Tracheophyta</taxon>
        <taxon>Spermatophyta</taxon>
        <taxon>Magnoliopsida</taxon>
        <taxon>Proteales</taxon>
        <taxon>Proteaceae</taxon>
        <taxon>Protea</taxon>
    </lineage>
</organism>
<dbReference type="InterPro" id="IPR019376">
    <property type="entry name" value="Myeloid_leukemia_factor"/>
</dbReference>
<feature type="compositionally biased region" description="Polar residues" evidence="5">
    <location>
        <begin position="368"/>
        <end position="384"/>
    </location>
</feature>
<proteinExistence type="inferred from homology"/>
<evidence type="ECO:0008006" key="8">
    <source>
        <dbReference type="Google" id="ProtNLM"/>
    </source>
</evidence>
<comment type="subcellular location">
    <subcellularLocation>
        <location evidence="1">Cytoplasm</location>
    </subcellularLocation>
</comment>
<feature type="compositionally biased region" description="Acidic residues" evidence="5">
    <location>
        <begin position="154"/>
        <end position="163"/>
    </location>
</feature>
<keyword evidence="3" id="KW-0963">Cytoplasm</keyword>
<feature type="compositionally biased region" description="Basic and acidic residues" evidence="5">
    <location>
        <begin position="205"/>
        <end position="214"/>
    </location>
</feature>
<keyword evidence="7" id="KW-1185">Reference proteome</keyword>